<name>A0ABY7EVE8_MYAAR</name>
<gene>
    <name evidence="1" type="ORF">MAR_026683</name>
</gene>
<feature type="non-terminal residue" evidence="1">
    <location>
        <position position="283"/>
    </location>
</feature>
<protein>
    <submittedName>
        <fullName evidence="1">CLC10-like protein</fullName>
    </submittedName>
</protein>
<dbReference type="InterPro" id="IPR016186">
    <property type="entry name" value="C-type_lectin-like/link_sf"/>
</dbReference>
<dbReference type="InterPro" id="IPR016187">
    <property type="entry name" value="CTDL_fold"/>
</dbReference>
<dbReference type="Proteomes" id="UP001164746">
    <property type="component" value="Chromosome 8"/>
</dbReference>
<reference evidence="1" key="1">
    <citation type="submission" date="2022-11" db="EMBL/GenBank/DDBJ databases">
        <title>Centuries of genome instability and evolution in soft-shell clam transmissible cancer (bioRxiv).</title>
        <authorList>
            <person name="Hart S.F.M."/>
            <person name="Yonemitsu M.A."/>
            <person name="Giersch R.M."/>
            <person name="Beal B.F."/>
            <person name="Arriagada G."/>
            <person name="Davis B.W."/>
            <person name="Ostrander E.A."/>
            <person name="Goff S.P."/>
            <person name="Metzger M.J."/>
        </authorList>
    </citation>
    <scope>NUCLEOTIDE SEQUENCE</scope>
    <source>
        <strain evidence="1">MELC-2E11</strain>
        <tissue evidence="1">Siphon/mantle</tissue>
    </source>
</reference>
<dbReference type="SUPFAM" id="SSF56436">
    <property type="entry name" value="C-type lectin-like"/>
    <property type="match status" value="1"/>
</dbReference>
<sequence length="283" mass="30339">FSVLTGLAYEPCAGLPRADHAAGVVCASPLAVSIGEESADASCSTGLTWMSGRGAEVSEIFKNTKLSLIDRHLRSVTSSLICDSMYTQDIDYKDTFCPNIFTDKYKKPTNRICAAECEKDPECLAFFYDATRNCFVTTQPLTSATGCVYRKGNLYKSESITMTTTAVVTTTTVAAVPSTTAAVPTTTVADVTSTSSTVPACDADWSGFQGSCYFMTGLTPSLVEADTVCKSHGAHLVFVESEEENQFYLGITDCDGPKFSYKLYGTTQTAPYINFRSGEGADT</sequence>
<proteinExistence type="predicted"/>
<accession>A0ABY7EVE8</accession>
<evidence type="ECO:0000313" key="1">
    <source>
        <dbReference type="EMBL" id="WAR12503.1"/>
    </source>
</evidence>
<feature type="non-terminal residue" evidence="1">
    <location>
        <position position="1"/>
    </location>
</feature>
<dbReference type="Gene3D" id="3.10.100.10">
    <property type="entry name" value="Mannose-Binding Protein A, subunit A"/>
    <property type="match status" value="1"/>
</dbReference>
<organism evidence="1 2">
    <name type="scientific">Mya arenaria</name>
    <name type="common">Soft-shell clam</name>
    <dbReference type="NCBI Taxonomy" id="6604"/>
    <lineage>
        <taxon>Eukaryota</taxon>
        <taxon>Metazoa</taxon>
        <taxon>Spiralia</taxon>
        <taxon>Lophotrochozoa</taxon>
        <taxon>Mollusca</taxon>
        <taxon>Bivalvia</taxon>
        <taxon>Autobranchia</taxon>
        <taxon>Heteroconchia</taxon>
        <taxon>Euheterodonta</taxon>
        <taxon>Imparidentia</taxon>
        <taxon>Neoheterodontei</taxon>
        <taxon>Myida</taxon>
        <taxon>Myoidea</taxon>
        <taxon>Myidae</taxon>
        <taxon>Mya</taxon>
    </lineage>
</organism>
<keyword evidence="2" id="KW-1185">Reference proteome</keyword>
<evidence type="ECO:0000313" key="2">
    <source>
        <dbReference type="Proteomes" id="UP001164746"/>
    </source>
</evidence>
<dbReference type="EMBL" id="CP111019">
    <property type="protein sequence ID" value="WAR12503.1"/>
    <property type="molecule type" value="Genomic_DNA"/>
</dbReference>